<dbReference type="RefSeq" id="WP_092491900.1">
    <property type="nucleotide sequence ID" value="NZ_FNKD01000001.1"/>
</dbReference>
<name>A0A1H0Z7Q7_9BACI</name>
<dbReference type="CDD" id="cd06261">
    <property type="entry name" value="TM_PBP2"/>
    <property type="match status" value="1"/>
</dbReference>
<sequence length="314" mass="34893">MYTYIMRRILMLFPVLFGVSLFIFVVMRVVPGDVAQTILGTDATPAALKQLRQDFGLNLPLYEQYLNWIGGVLTGDFGESMRTGKEVLPDILNRFKLTFELTFLSALISWVIAIPLGIIAAMKRNSNVDFGVRIISLLGVSVPNFALATVLILILSLMFSYSTPVGYVGFFEDPMRNLEIMVIPSIVLGTAMAGAVMRMTRSSVLEILRQDFIRTIRAKGAKERVVIFQHALRNAMIPILTIIGLQIGTLLGGTVIIEQIFSLPGLGQLVLTGITQRDFMVVQGAVLFIAFVFVMINLLVDILYSYLDPRISYK</sequence>
<gene>
    <name evidence="9" type="ORF">SAMN05216231_1076</name>
</gene>
<evidence type="ECO:0000313" key="9">
    <source>
        <dbReference type="EMBL" id="SDQ23475.1"/>
    </source>
</evidence>
<dbReference type="SUPFAM" id="SSF161098">
    <property type="entry name" value="MetI-like"/>
    <property type="match status" value="1"/>
</dbReference>
<reference evidence="9 10" key="1">
    <citation type="submission" date="2016-10" db="EMBL/GenBank/DDBJ databases">
        <authorList>
            <person name="de Groot N.N."/>
        </authorList>
    </citation>
    <scope>NUCLEOTIDE SEQUENCE [LARGE SCALE GENOMIC DNA]</scope>
    <source>
        <strain evidence="9 10">CGMCC 1.10449</strain>
    </source>
</reference>
<proteinExistence type="inferred from homology"/>
<evidence type="ECO:0000256" key="1">
    <source>
        <dbReference type="ARBA" id="ARBA00004651"/>
    </source>
</evidence>
<dbReference type="PANTHER" id="PTHR43163:SF6">
    <property type="entry name" value="DIPEPTIDE TRANSPORT SYSTEM PERMEASE PROTEIN DPPB-RELATED"/>
    <property type="match status" value="1"/>
</dbReference>
<feature type="transmembrane region" description="Helical" evidence="7">
    <location>
        <begin position="281"/>
        <end position="304"/>
    </location>
</feature>
<evidence type="ECO:0000256" key="4">
    <source>
        <dbReference type="ARBA" id="ARBA00022692"/>
    </source>
</evidence>
<dbReference type="Gene3D" id="1.10.3720.10">
    <property type="entry name" value="MetI-like"/>
    <property type="match status" value="1"/>
</dbReference>
<feature type="transmembrane region" description="Helical" evidence="7">
    <location>
        <begin position="181"/>
        <end position="200"/>
    </location>
</feature>
<feature type="transmembrane region" description="Helical" evidence="7">
    <location>
        <begin position="134"/>
        <end position="161"/>
    </location>
</feature>
<keyword evidence="3" id="KW-1003">Cell membrane</keyword>
<feature type="transmembrane region" description="Helical" evidence="7">
    <location>
        <begin position="101"/>
        <end position="122"/>
    </location>
</feature>
<dbReference type="GO" id="GO:0005886">
    <property type="term" value="C:plasma membrane"/>
    <property type="evidence" value="ECO:0007669"/>
    <property type="project" value="UniProtKB-SubCell"/>
</dbReference>
<evidence type="ECO:0000256" key="6">
    <source>
        <dbReference type="ARBA" id="ARBA00023136"/>
    </source>
</evidence>
<evidence type="ECO:0000259" key="8">
    <source>
        <dbReference type="PROSITE" id="PS50928"/>
    </source>
</evidence>
<evidence type="ECO:0000313" key="10">
    <source>
        <dbReference type="Proteomes" id="UP000199444"/>
    </source>
</evidence>
<feature type="domain" description="ABC transmembrane type-1" evidence="8">
    <location>
        <begin position="95"/>
        <end position="304"/>
    </location>
</feature>
<feature type="transmembrane region" description="Helical" evidence="7">
    <location>
        <begin position="239"/>
        <end position="261"/>
    </location>
</feature>
<evidence type="ECO:0000256" key="7">
    <source>
        <dbReference type="RuleBase" id="RU363032"/>
    </source>
</evidence>
<dbReference type="AlphaFoldDB" id="A0A1H0Z7Q7"/>
<keyword evidence="10" id="KW-1185">Reference proteome</keyword>
<dbReference type="InterPro" id="IPR045621">
    <property type="entry name" value="BPD_transp_1_N"/>
</dbReference>
<feature type="transmembrane region" description="Helical" evidence="7">
    <location>
        <begin position="9"/>
        <end position="30"/>
    </location>
</feature>
<keyword evidence="5 7" id="KW-1133">Transmembrane helix</keyword>
<dbReference type="GO" id="GO:0055085">
    <property type="term" value="P:transmembrane transport"/>
    <property type="evidence" value="ECO:0007669"/>
    <property type="project" value="InterPro"/>
</dbReference>
<keyword evidence="2 7" id="KW-0813">Transport</keyword>
<dbReference type="PROSITE" id="PS50928">
    <property type="entry name" value="ABC_TM1"/>
    <property type="match status" value="1"/>
</dbReference>
<accession>A0A1H0Z7Q7</accession>
<protein>
    <submittedName>
        <fullName evidence="9">Peptide/nickel transport system permease protein</fullName>
    </submittedName>
</protein>
<evidence type="ECO:0000256" key="2">
    <source>
        <dbReference type="ARBA" id="ARBA00022448"/>
    </source>
</evidence>
<evidence type="ECO:0000256" key="5">
    <source>
        <dbReference type="ARBA" id="ARBA00022989"/>
    </source>
</evidence>
<keyword evidence="4 7" id="KW-0812">Transmembrane</keyword>
<comment type="subcellular location">
    <subcellularLocation>
        <location evidence="1 7">Cell membrane</location>
        <topology evidence="1 7">Multi-pass membrane protein</topology>
    </subcellularLocation>
</comment>
<organism evidence="9 10">
    <name type="scientific">Virgibacillus salinus</name>
    <dbReference type="NCBI Taxonomy" id="553311"/>
    <lineage>
        <taxon>Bacteria</taxon>
        <taxon>Bacillati</taxon>
        <taxon>Bacillota</taxon>
        <taxon>Bacilli</taxon>
        <taxon>Bacillales</taxon>
        <taxon>Bacillaceae</taxon>
        <taxon>Virgibacillus</taxon>
    </lineage>
</organism>
<dbReference type="Pfam" id="PF19300">
    <property type="entry name" value="BPD_transp_1_N"/>
    <property type="match status" value="1"/>
</dbReference>
<dbReference type="InterPro" id="IPR000515">
    <property type="entry name" value="MetI-like"/>
</dbReference>
<dbReference type="PANTHER" id="PTHR43163">
    <property type="entry name" value="DIPEPTIDE TRANSPORT SYSTEM PERMEASE PROTEIN DPPB-RELATED"/>
    <property type="match status" value="1"/>
</dbReference>
<dbReference type="EMBL" id="FNKD01000001">
    <property type="protein sequence ID" value="SDQ23475.1"/>
    <property type="molecule type" value="Genomic_DNA"/>
</dbReference>
<comment type="similarity">
    <text evidence="7">Belongs to the binding-protein-dependent transport system permease family.</text>
</comment>
<keyword evidence="6 7" id="KW-0472">Membrane</keyword>
<dbReference type="InterPro" id="IPR035906">
    <property type="entry name" value="MetI-like_sf"/>
</dbReference>
<evidence type="ECO:0000256" key="3">
    <source>
        <dbReference type="ARBA" id="ARBA00022475"/>
    </source>
</evidence>
<dbReference type="Proteomes" id="UP000199444">
    <property type="component" value="Unassembled WGS sequence"/>
</dbReference>
<dbReference type="Pfam" id="PF00528">
    <property type="entry name" value="BPD_transp_1"/>
    <property type="match status" value="1"/>
</dbReference>
<dbReference type="STRING" id="553311.SAMN05216231_1076"/>